<feature type="compositionally biased region" description="Low complexity" evidence="1">
    <location>
        <begin position="189"/>
        <end position="201"/>
    </location>
</feature>
<feature type="compositionally biased region" description="Basic and acidic residues" evidence="1">
    <location>
        <begin position="354"/>
        <end position="369"/>
    </location>
</feature>
<feature type="compositionally biased region" description="Polar residues" evidence="1">
    <location>
        <begin position="409"/>
        <end position="429"/>
    </location>
</feature>
<feature type="compositionally biased region" description="Basic and acidic residues" evidence="1">
    <location>
        <begin position="579"/>
        <end position="592"/>
    </location>
</feature>
<dbReference type="Proteomes" id="UP000242519">
    <property type="component" value="Unassembled WGS sequence"/>
</dbReference>
<sequence>MADSAAKRRKISPTTSIPINAPATPSRIPVPRKDGPQFSSRRPSFASPTKVKLSKHHLETLDRPASSGTEGMRPDSRGTALKDVAAKGLGEDSFEGTTWSAAANNETEGTNSLSETHEISPVAYDNLKTQIAPPRGQIKGPGEDLLPGRPRKQSQSPNKRPERMPVELPVTDALPDDFNPFQKKGLRRSPVSSSAEAPPAAMVQDPMPEDNLDPFRKTGLRRSPVSSLQASVFEKAPISTRLVDSVVHRSPVSQAESGPRRSPNPLQLDRTGLRRIPTPSQGLTDESMKSPARSQPIEISPRKSPFPSRAGLRRSPVFPQALNNFEPPEQAPIRTRETALTAPANPATPPEVVSAERPKEARPGHEQPEARQQIVSTPVDPVSRTRRLFTESSKENEEHMKFSGKVLGTNLSTTPTESPCQDMATTQVTEENEQKQEPSDLTPSQKSELSIMNEAVQDLLAGAYRVEEPDLPPPTQLGIPDPVVISPRANIHVTPSKRGRSAQGLGAKLKSSPLKPRDASPEQLLESVPQSDLKVEKSKRRKSARFLVPEDPHISKKKVRDGLLKELQQLQADVALANRENERLRGRSESRKKGTSAAPSPDELQEMLLRTTAPDPSTIGPPKPTSIFKSINAFLPFRSRRKPAATPISEKPIPSHLPITLNDRLPYLQAFSTLLYSSKISVLPSQPRDLSSQFDDQPVLQRHIITASHPSGLFSTRFSITVDTSSLRIVALDLLKLDMNAEKELGAFIRARASSETVLGRDITVVCWAMSRWTEVSIQRARFWCAVVNELSTPEARAMASQKKRKRKWQSLQDEDRAATSDSLPDEITEKENWTRRQLLSHIGRSSLEIGNNDVELRFEWKISFDWTGEVESVISASARLPRAWQQADDRSSLNKVPGAFKKLVKEQGPLDAVRAIVRLLM</sequence>
<evidence type="ECO:0000313" key="3">
    <source>
        <dbReference type="Proteomes" id="UP000242519"/>
    </source>
</evidence>
<evidence type="ECO:0000313" key="2">
    <source>
        <dbReference type="EMBL" id="OWP04888.1"/>
    </source>
</evidence>
<dbReference type="STRING" id="503106.A0A218ZA74"/>
<keyword evidence="3" id="KW-1185">Reference proteome</keyword>
<evidence type="ECO:0000256" key="1">
    <source>
        <dbReference type="SAM" id="MobiDB-lite"/>
    </source>
</evidence>
<feature type="region of interest" description="Disordered" evidence="1">
    <location>
        <begin position="95"/>
        <end position="447"/>
    </location>
</feature>
<dbReference type="InParanoid" id="A0A218ZA74"/>
<gene>
    <name evidence="2" type="ORF">B2J93_4214</name>
</gene>
<feature type="region of interest" description="Disordered" evidence="1">
    <location>
        <begin position="488"/>
        <end position="559"/>
    </location>
</feature>
<name>A0A218ZA74_9HELO</name>
<feature type="compositionally biased region" description="Polar residues" evidence="1">
    <location>
        <begin position="95"/>
        <end position="114"/>
    </location>
</feature>
<dbReference type="EMBL" id="MZNU01000091">
    <property type="protein sequence ID" value="OWP04888.1"/>
    <property type="molecule type" value="Genomic_DNA"/>
</dbReference>
<organism evidence="2 3">
    <name type="scientific">Diplocarpon coronariae</name>
    <dbReference type="NCBI Taxonomy" id="2795749"/>
    <lineage>
        <taxon>Eukaryota</taxon>
        <taxon>Fungi</taxon>
        <taxon>Dikarya</taxon>
        <taxon>Ascomycota</taxon>
        <taxon>Pezizomycotina</taxon>
        <taxon>Leotiomycetes</taxon>
        <taxon>Helotiales</taxon>
        <taxon>Drepanopezizaceae</taxon>
        <taxon>Diplocarpon</taxon>
    </lineage>
</organism>
<feature type="region of interest" description="Disordered" evidence="1">
    <location>
        <begin position="578"/>
        <end position="604"/>
    </location>
</feature>
<comment type="caution">
    <text evidence="2">The sequence shown here is derived from an EMBL/GenBank/DDBJ whole genome shotgun (WGS) entry which is preliminary data.</text>
</comment>
<reference evidence="2 3" key="1">
    <citation type="submission" date="2017-04" db="EMBL/GenBank/DDBJ databases">
        <title>Draft genome sequence of Marssonina coronaria NL1: causal agent of apple blotch.</title>
        <authorList>
            <person name="Cheng Q."/>
        </authorList>
    </citation>
    <scope>NUCLEOTIDE SEQUENCE [LARGE SCALE GENOMIC DNA]</scope>
    <source>
        <strain evidence="2 3">NL1</strain>
    </source>
</reference>
<protein>
    <submittedName>
        <fullName evidence="2">Uncharacterized protein</fullName>
    </submittedName>
</protein>
<accession>A0A218ZA74</accession>
<feature type="region of interest" description="Disordered" evidence="1">
    <location>
        <begin position="799"/>
        <end position="827"/>
    </location>
</feature>
<dbReference type="AlphaFoldDB" id="A0A218ZA74"/>
<feature type="compositionally biased region" description="Basic and acidic residues" evidence="1">
    <location>
        <begin position="388"/>
        <end position="401"/>
    </location>
</feature>
<dbReference type="OrthoDB" id="4160836at2759"/>
<feature type="compositionally biased region" description="Basic and acidic residues" evidence="1">
    <location>
        <begin position="548"/>
        <end position="559"/>
    </location>
</feature>
<feature type="region of interest" description="Disordered" evidence="1">
    <location>
        <begin position="1"/>
        <end position="82"/>
    </location>
</feature>
<proteinExistence type="predicted"/>